<keyword evidence="3" id="KW-1185">Reference proteome</keyword>
<feature type="transmembrane region" description="Helical" evidence="1">
    <location>
        <begin position="84"/>
        <end position="107"/>
    </location>
</feature>
<accession>A0A2P8HWA4</accession>
<gene>
    <name evidence="2" type="ORF">B0H94_103125</name>
</gene>
<dbReference type="PANTHER" id="PTHR40042:SF1">
    <property type="entry name" value="DUF1405 DOMAIN-CONTAINING PROTEIN"/>
    <property type="match status" value="1"/>
</dbReference>
<dbReference type="AlphaFoldDB" id="A0A2P8HWA4"/>
<dbReference type="Proteomes" id="UP000242310">
    <property type="component" value="Unassembled WGS sequence"/>
</dbReference>
<feature type="transmembrane region" description="Helical" evidence="1">
    <location>
        <begin position="113"/>
        <end position="133"/>
    </location>
</feature>
<reference evidence="2 3" key="1">
    <citation type="submission" date="2018-03" db="EMBL/GenBank/DDBJ databases">
        <title>Genomic Encyclopedia of Type Strains, Phase III (KMG-III): the genomes of soil and plant-associated and newly described type strains.</title>
        <authorList>
            <person name="Whitman W."/>
        </authorList>
    </citation>
    <scope>NUCLEOTIDE SEQUENCE [LARGE SCALE GENOMIC DNA]</scope>
    <source>
        <strain evidence="2 3">CGMCC 1.07653</strain>
    </source>
</reference>
<feature type="transmembrane region" description="Helical" evidence="1">
    <location>
        <begin position="21"/>
        <end position="40"/>
    </location>
</feature>
<feature type="transmembrane region" description="Helical" evidence="1">
    <location>
        <begin position="177"/>
        <end position="196"/>
    </location>
</feature>
<keyword evidence="1" id="KW-0812">Transmembrane</keyword>
<feature type="transmembrane region" description="Helical" evidence="1">
    <location>
        <begin position="52"/>
        <end position="75"/>
    </location>
</feature>
<protein>
    <submittedName>
        <fullName evidence="2">Putative membrane protein YpjA</fullName>
    </submittedName>
</protein>
<organism evidence="2 3">
    <name type="scientific">Salsuginibacillus halophilus</name>
    <dbReference type="NCBI Taxonomy" id="517424"/>
    <lineage>
        <taxon>Bacteria</taxon>
        <taxon>Bacillati</taxon>
        <taxon>Bacillota</taxon>
        <taxon>Bacilli</taxon>
        <taxon>Bacillales</taxon>
        <taxon>Bacillaceae</taxon>
        <taxon>Salsuginibacillus</taxon>
    </lineage>
</organism>
<name>A0A2P8HWA4_9BACI</name>
<evidence type="ECO:0000313" key="3">
    <source>
        <dbReference type="Proteomes" id="UP000242310"/>
    </source>
</evidence>
<sequence length="206" mass="23631">MRTGQKLPMKQRLKALLMSPKVLGLLLVINAVGTLYGYIWYIDQLMITPPQFLIFVPDSPTASLFFCIVLFLWLLNRRSGLIEALAAVTLIKYGIWAVVMNAGAGFAGDELNWQNYMLIVSHGAMAVQALLYLPFYHIRRWHLTVAAVWTVHNDMIDYMYNVYPWVSPYLLDGIHHIGYFTFWLSLLSIGLIYVLHVRRQPVDVPS</sequence>
<dbReference type="Pfam" id="PF07187">
    <property type="entry name" value="DUF1405"/>
    <property type="match status" value="1"/>
</dbReference>
<dbReference type="PANTHER" id="PTHR40042">
    <property type="entry name" value="HYPOTHETICAL MEMBRANE SPANNING PROTEIN"/>
    <property type="match status" value="1"/>
</dbReference>
<comment type="caution">
    <text evidence="2">The sequence shown here is derived from an EMBL/GenBank/DDBJ whole genome shotgun (WGS) entry which is preliminary data.</text>
</comment>
<evidence type="ECO:0000313" key="2">
    <source>
        <dbReference type="EMBL" id="PSL50513.1"/>
    </source>
</evidence>
<proteinExistence type="predicted"/>
<keyword evidence="1" id="KW-1133">Transmembrane helix</keyword>
<dbReference type="InterPro" id="IPR009845">
    <property type="entry name" value="DUF1405"/>
</dbReference>
<dbReference type="EMBL" id="PYAV01000003">
    <property type="protein sequence ID" value="PSL50513.1"/>
    <property type="molecule type" value="Genomic_DNA"/>
</dbReference>
<evidence type="ECO:0000256" key="1">
    <source>
        <dbReference type="SAM" id="Phobius"/>
    </source>
</evidence>
<keyword evidence="1" id="KW-0472">Membrane</keyword>